<dbReference type="InterPro" id="IPR007867">
    <property type="entry name" value="GMC_OxRtase_C"/>
</dbReference>
<comment type="cofactor">
    <cofactor evidence="1 5">
        <name>FAD</name>
        <dbReference type="ChEBI" id="CHEBI:57692"/>
    </cofactor>
</comment>
<dbReference type="GO" id="GO:0050660">
    <property type="term" value="F:flavin adenine dinucleotide binding"/>
    <property type="evidence" value="ECO:0007669"/>
    <property type="project" value="InterPro"/>
</dbReference>
<evidence type="ECO:0000313" key="8">
    <source>
        <dbReference type="Proteomes" id="UP000054988"/>
    </source>
</evidence>
<evidence type="ECO:0000256" key="5">
    <source>
        <dbReference type="PIRSR" id="PIRSR000137-2"/>
    </source>
</evidence>
<dbReference type="GO" id="GO:0016614">
    <property type="term" value="F:oxidoreductase activity, acting on CH-OH group of donors"/>
    <property type="evidence" value="ECO:0007669"/>
    <property type="project" value="InterPro"/>
</dbReference>
<accession>A0A0W0EV78</accession>
<dbReference type="PANTHER" id="PTHR11552">
    <property type="entry name" value="GLUCOSE-METHANOL-CHOLINE GMC OXIDOREDUCTASE"/>
    <property type="match status" value="1"/>
</dbReference>
<evidence type="ECO:0000256" key="1">
    <source>
        <dbReference type="ARBA" id="ARBA00001974"/>
    </source>
</evidence>
<dbReference type="InterPro" id="IPR000172">
    <property type="entry name" value="GMC_OxRdtase_N"/>
</dbReference>
<dbReference type="Pfam" id="PF00732">
    <property type="entry name" value="GMC_oxred_N"/>
    <property type="match status" value="1"/>
</dbReference>
<gene>
    <name evidence="7" type="ORF">WG66_19613</name>
</gene>
<dbReference type="Gene3D" id="3.30.560.10">
    <property type="entry name" value="Glucose Oxidase, domain 3"/>
    <property type="match status" value="2"/>
</dbReference>
<dbReference type="InterPro" id="IPR012132">
    <property type="entry name" value="GMC_OxRdtase"/>
</dbReference>
<sequence length="446" mass="48334">MSSSETSNVVVAAQSLSRLLERLKRLDGKPTLGAVAALLLTLAYVSKKKKSKHVRSLSEVGSTAGQSKAWDEFDVIVIGGGTFGCALEPVLLLEAGGSGQALPLSRMPSGFGRLFRSNHVFPLYTEPQVFANGKKNFWPRAKMLGGCSSINAQMAQYGAPEDFDDDSWSWKNINKYFRKFEKYTPDPRYPQVDISVRGNSGPVRVGYFNTVSNSAQAFIDACVRVGIPFTPDFNGSNGTMGVSRLVLIPPLVTYVDDKYQRVSSEAAYLTADVLARPNLKVAVHAHVTRILFEDVNGETRAVGVEAGAVHSPHILMLSGVGPAEELKKHGIPVAKDLPGVGANLSLYIPIWNIRSFGLILTTAAHLKSDEEIRNLVKDRVETVYHPTSTCRMAPLEVNGVVNSKLRVHGIKGLRACDASFFPWIISGHTAGACLAAAEKLARRNQG</sequence>
<dbReference type="PIRSF" id="PIRSF000137">
    <property type="entry name" value="Alcohol_oxidase"/>
    <property type="match status" value="1"/>
</dbReference>
<dbReference type="eggNOG" id="KOG1238">
    <property type="taxonomic scope" value="Eukaryota"/>
</dbReference>
<evidence type="ECO:0000256" key="4">
    <source>
        <dbReference type="ARBA" id="ARBA00022827"/>
    </source>
</evidence>
<dbReference type="PANTHER" id="PTHR11552:SF147">
    <property type="entry name" value="CHOLINE DEHYDROGENASE, MITOCHONDRIAL"/>
    <property type="match status" value="1"/>
</dbReference>
<proteinExistence type="inferred from homology"/>
<reference evidence="7 8" key="1">
    <citation type="submission" date="2015-12" db="EMBL/GenBank/DDBJ databases">
        <title>Draft genome sequence of Moniliophthora roreri, the causal agent of frosty pod rot of cacao.</title>
        <authorList>
            <person name="Aime M.C."/>
            <person name="Diaz-Valderrama J.R."/>
            <person name="Kijpornyongpan T."/>
            <person name="Phillips-Mora W."/>
        </authorList>
    </citation>
    <scope>NUCLEOTIDE SEQUENCE [LARGE SCALE GENOMIC DNA]</scope>
    <source>
        <strain evidence="7 8">MCA 2952</strain>
    </source>
</reference>
<dbReference type="PROSITE" id="PS00624">
    <property type="entry name" value="GMC_OXRED_2"/>
    <property type="match status" value="1"/>
</dbReference>
<dbReference type="SUPFAM" id="SSF51905">
    <property type="entry name" value="FAD/NAD(P)-binding domain"/>
    <property type="match status" value="1"/>
</dbReference>
<feature type="domain" description="Glucose-methanol-choline oxidoreductase N-terminal" evidence="6">
    <location>
        <begin position="307"/>
        <end position="321"/>
    </location>
</feature>
<dbReference type="AlphaFoldDB" id="A0A0W0EV78"/>
<organism evidence="7 8">
    <name type="scientific">Moniliophthora roreri</name>
    <name type="common">Frosty pod rot fungus</name>
    <name type="synonym">Monilia roreri</name>
    <dbReference type="NCBI Taxonomy" id="221103"/>
    <lineage>
        <taxon>Eukaryota</taxon>
        <taxon>Fungi</taxon>
        <taxon>Dikarya</taxon>
        <taxon>Basidiomycota</taxon>
        <taxon>Agaricomycotina</taxon>
        <taxon>Agaricomycetes</taxon>
        <taxon>Agaricomycetidae</taxon>
        <taxon>Agaricales</taxon>
        <taxon>Marasmiineae</taxon>
        <taxon>Marasmiaceae</taxon>
        <taxon>Moniliophthora</taxon>
    </lineage>
</organism>
<dbReference type="EMBL" id="LATX01002519">
    <property type="protein sequence ID" value="KTB27826.1"/>
    <property type="molecule type" value="Genomic_DNA"/>
</dbReference>
<comment type="caution">
    <text evidence="7">The sequence shown here is derived from an EMBL/GenBank/DDBJ whole genome shotgun (WGS) entry which is preliminary data.</text>
</comment>
<dbReference type="Gene3D" id="3.50.50.60">
    <property type="entry name" value="FAD/NAD(P)-binding domain"/>
    <property type="match status" value="2"/>
</dbReference>
<keyword evidence="4 5" id="KW-0274">FAD</keyword>
<evidence type="ECO:0000313" key="7">
    <source>
        <dbReference type="EMBL" id="KTB27826.1"/>
    </source>
</evidence>
<evidence type="ECO:0000259" key="6">
    <source>
        <dbReference type="PROSITE" id="PS00624"/>
    </source>
</evidence>
<evidence type="ECO:0000256" key="2">
    <source>
        <dbReference type="ARBA" id="ARBA00010790"/>
    </source>
</evidence>
<keyword evidence="3" id="KW-0285">Flavoprotein</keyword>
<name>A0A0W0EV78_MONRR</name>
<feature type="binding site" evidence="5">
    <location>
        <position position="287"/>
    </location>
    <ligand>
        <name>FAD</name>
        <dbReference type="ChEBI" id="CHEBI:57692"/>
    </ligand>
</feature>
<evidence type="ECO:0000256" key="3">
    <source>
        <dbReference type="ARBA" id="ARBA00022630"/>
    </source>
</evidence>
<comment type="similarity">
    <text evidence="2">Belongs to the GMC oxidoreductase family.</text>
</comment>
<protein>
    <recommendedName>
        <fullName evidence="6">Glucose-methanol-choline oxidoreductase N-terminal domain-containing protein</fullName>
    </recommendedName>
</protein>
<dbReference type="Pfam" id="PF05199">
    <property type="entry name" value="GMC_oxred_C"/>
    <property type="match status" value="1"/>
</dbReference>
<dbReference type="InterPro" id="IPR036188">
    <property type="entry name" value="FAD/NAD-bd_sf"/>
</dbReference>
<dbReference type="Proteomes" id="UP000054988">
    <property type="component" value="Unassembled WGS sequence"/>
</dbReference>